<proteinExistence type="predicted"/>
<dbReference type="AlphaFoldDB" id="A0A1D8GDV9"/>
<accession>A0A1D8GDV9</accession>
<evidence type="ECO:0000313" key="2">
    <source>
        <dbReference type="Proteomes" id="UP000095743"/>
    </source>
</evidence>
<dbReference type="EMBL" id="CP017269">
    <property type="protein sequence ID" value="AOT69100.1"/>
    <property type="molecule type" value="Genomic_DNA"/>
</dbReference>
<dbReference type="SUPFAM" id="SSF75138">
    <property type="entry name" value="HprK N-terminal domain-like"/>
    <property type="match status" value="1"/>
</dbReference>
<evidence type="ECO:0008006" key="3">
    <source>
        <dbReference type="Google" id="ProtNLM"/>
    </source>
</evidence>
<reference evidence="1 2" key="1">
    <citation type="submission" date="2016-09" db="EMBL/GenBank/DDBJ databases">
        <title>Genomic analysis reveals versatility of anaerobic energy metabolism of Geosporobacter ferrireducens IRF9 of phylum Firmicutes.</title>
        <authorList>
            <person name="Kim S.-J."/>
        </authorList>
    </citation>
    <scope>NUCLEOTIDE SEQUENCE [LARGE SCALE GENOMIC DNA]</scope>
    <source>
        <strain evidence="1 2">IRF9</strain>
    </source>
</reference>
<dbReference type="OrthoDB" id="9800390at2"/>
<name>A0A1D8GDV9_9FIRM</name>
<keyword evidence="2" id="KW-1185">Reference proteome</keyword>
<dbReference type="Proteomes" id="UP000095743">
    <property type="component" value="Chromosome"/>
</dbReference>
<dbReference type="RefSeq" id="WP_069974666.1">
    <property type="nucleotide sequence ID" value="NZ_CP017269.1"/>
</dbReference>
<organism evidence="1 2">
    <name type="scientific">Geosporobacter ferrireducens</name>
    <dbReference type="NCBI Taxonomy" id="1424294"/>
    <lineage>
        <taxon>Bacteria</taxon>
        <taxon>Bacillati</taxon>
        <taxon>Bacillota</taxon>
        <taxon>Clostridia</taxon>
        <taxon>Peptostreptococcales</taxon>
        <taxon>Thermotaleaceae</taxon>
        <taxon>Geosporobacter</taxon>
    </lineage>
</organism>
<evidence type="ECO:0000313" key="1">
    <source>
        <dbReference type="EMBL" id="AOT69100.1"/>
    </source>
</evidence>
<dbReference type="STRING" id="1424294.Gferi_05725"/>
<gene>
    <name evidence="1" type="ORF">Gferi_05725</name>
</gene>
<dbReference type="Gene3D" id="3.40.1390.20">
    <property type="entry name" value="HprK N-terminal domain-like"/>
    <property type="match status" value="1"/>
</dbReference>
<dbReference type="InterPro" id="IPR028979">
    <property type="entry name" value="Ser_kin/Pase_Hpr-like_N_sf"/>
</dbReference>
<protein>
    <recommendedName>
        <fullName evidence="3">DRTGG domain-containing protein</fullName>
    </recommendedName>
</protein>
<sequence>MKLSRIIEVLDAEVYTHCKDLDMTFQHGKASDLLSDVLRFPAENSLLLTGLMNLQVVRTAEMLDIKGIVFVRDKKPSQGIIDLADGLGIILMGTRYNLYKSCGLLYHYGLMD</sequence>
<dbReference type="KEGG" id="gfe:Gferi_05725"/>